<protein>
    <submittedName>
        <fullName evidence="3">Phosphotransferase</fullName>
    </submittedName>
</protein>
<dbReference type="Proteomes" id="UP000321907">
    <property type="component" value="Unassembled WGS sequence"/>
</dbReference>
<dbReference type="InterPro" id="IPR011009">
    <property type="entry name" value="Kinase-like_dom_sf"/>
</dbReference>
<keyword evidence="4" id="KW-1185">Reference proteome</keyword>
<dbReference type="EMBL" id="VOXD01000032">
    <property type="protein sequence ID" value="TXF87770.1"/>
    <property type="molecule type" value="Genomic_DNA"/>
</dbReference>
<gene>
    <name evidence="3" type="ORF">FUA23_17725</name>
</gene>
<dbReference type="SUPFAM" id="SSF56112">
    <property type="entry name" value="Protein kinase-like (PK-like)"/>
    <property type="match status" value="1"/>
</dbReference>
<dbReference type="AlphaFoldDB" id="A0A5C7FN57"/>
<evidence type="ECO:0000259" key="2">
    <source>
        <dbReference type="Pfam" id="PF01636"/>
    </source>
</evidence>
<comment type="similarity">
    <text evidence="1">Belongs to the pseudomonas-type ThrB family.</text>
</comment>
<dbReference type="Gene3D" id="3.90.1200.10">
    <property type="match status" value="1"/>
</dbReference>
<dbReference type="GO" id="GO:0004413">
    <property type="term" value="F:homoserine kinase activity"/>
    <property type="evidence" value="ECO:0007669"/>
    <property type="project" value="TreeGrafter"/>
</dbReference>
<keyword evidence="3" id="KW-0808">Transferase</keyword>
<evidence type="ECO:0000313" key="4">
    <source>
        <dbReference type="Proteomes" id="UP000321907"/>
    </source>
</evidence>
<proteinExistence type="inferred from homology"/>
<dbReference type="RefSeq" id="WP_147932104.1">
    <property type="nucleotide sequence ID" value="NZ_VOXD01000032.1"/>
</dbReference>
<reference evidence="3 4" key="1">
    <citation type="submission" date="2019-08" db="EMBL/GenBank/DDBJ databases">
        <title>Lewinella sp. strain SSH13 Genome sequencing and assembly.</title>
        <authorList>
            <person name="Kim I."/>
        </authorList>
    </citation>
    <scope>NUCLEOTIDE SEQUENCE [LARGE SCALE GENOMIC DNA]</scope>
    <source>
        <strain evidence="3 4">SSH13</strain>
    </source>
</reference>
<dbReference type="InterPro" id="IPR002575">
    <property type="entry name" value="Aminoglycoside_PTrfase"/>
</dbReference>
<comment type="caution">
    <text evidence="3">The sequence shown here is derived from an EMBL/GenBank/DDBJ whole genome shotgun (WGS) entry which is preliminary data.</text>
</comment>
<organism evidence="3 4">
    <name type="scientific">Neolewinella aurantiaca</name>
    <dbReference type="NCBI Taxonomy" id="2602767"/>
    <lineage>
        <taxon>Bacteria</taxon>
        <taxon>Pseudomonadati</taxon>
        <taxon>Bacteroidota</taxon>
        <taxon>Saprospiria</taxon>
        <taxon>Saprospirales</taxon>
        <taxon>Lewinellaceae</taxon>
        <taxon>Neolewinella</taxon>
    </lineage>
</organism>
<dbReference type="Pfam" id="PF01636">
    <property type="entry name" value="APH"/>
    <property type="match status" value="1"/>
</dbReference>
<dbReference type="OrthoDB" id="4030632at2"/>
<dbReference type="PANTHER" id="PTHR21064">
    <property type="entry name" value="AMINOGLYCOSIDE PHOSPHOTRANSFERASE DOMAIN-CONTAINING PROTEIN-RELATED"/>
    <property type="match status" value="1"/>
</dbReference>
<name>A0A5C7FN57_9BACT</name>
<sequence>MNHLFEKHFNANVFADICERYGLRAETAKLIKEDSNLIYDCDDSILRVSYSDIRAVTDIEPELDWMDFLHRKEVPVARVTPSLADRNLERIDCDSGHFTAVLFRKITGRGIDNETWNEAHFRKLGRLTGLIHKTSQAYPHQNRLRYKHWDELVECSYVNLLPEDERRLRQLTKHLTDEFHSYDQSPEHYGFIHNDIHHENYLLVGPKNTIVLFDFEVACQSWYTYEIATALYYACLVKRNRNNTDFEQVFLTNFLEGYRSHHSLAPVPFDTVLKFMLYRDLFLYGYMTAMWQHRTLPQRVAEYIKLIEDSIAIRRKRLAL</sequence>
<dbReference type="PANTHER" id="PTHR21064:SF6">
    <property type="entry name" value="AMINOGLYCOSIDE PHOSPHOTRANSFERASE DOMAIN-CONTAINING PROTEIN"/>
    <property type="match status" value="1"/>
</dbReference>
<evidence type="ECO:0000313" key="3">
    <source>
        <dbReference type="EMBL" id="TXF87770.1"/>
    </source>
</evidence>
<dbReference type="InterPro" id="IPR050249">
    <property type="entry name" value="Pseudomonas-type_ThrB"/>
</dbReference>
<evidence type="ECO:0000256" key="1">
    <source>
        <dbReference type="ARBA" id="ARBA00038240"/>
    </source>
</evidence>
<accession>A0A5C7FN57</accession>
<feature type="domain" description="Aminoglycoside phosphotransferase" evidence="2">
    <location>
        <begin position="45"/>
        <end position="236"/>
    </location>
</feature>
<dbReference type="GO" id="GO:0009088">
    <property type="term" value="P:threonine biosynthetic process"/>
    <property type="evidence" value="ECO:0007669"/>
    <property type="project" value="TreeGrafter"/>
</dbReference>